<reference evidence="1 2" key="1">
    <citation type="submission" date="2024-03" db="EMBL/GenBank/DDBJ databases">
        <authorList>
            <person name="Martinez-Hernandez J."/>
        </authorList>
    </citation>
    <scope>NUCLEOTIDE SEQUENCE [LARGE SCALE GENOMIC DNA]</scope>
</reference>
<gene>
    <name evidence="1" type="ORF">LLUT_LOCUS25835</name>
</gene>
<protein>
    <submittedName>
        <fullName evidence="1">Uncharacterized protein</fullName>
    </submittedName>
</protein>
<keyword evidence="2" id="KW-1185">Reference proteome</keyword>
<evidence type="ECO:0000313" key="1">
    <source>
        <dbReference type="EMBL" id="CAL0324775.1"/>
    </source>
</evidence>
<dbReference type="Proteomes" id="UP001497480">
    <property type="component" value="Unassembled WGS sequence"/>
</dbReference>
<dbReference type="EMBL" id="CAXHTB010000018">
    <property type="protein sequence ID" value="CAL0324775.1"/>
    <property type="molecule type" value="Genomic_DNA"/>
</dbReference>
<proteinExistence type="predicted"/>
<accession>A0AAV1XSD7</accession>
<comment type="caution">
    <text evidence="1">The sequence shown here is derived from an EMBL/GenBank/DDBJ whole genome shotgun (WGS) entry which is preliminary data.</text>
</comment>
<evidence type="ECO:0000313" key="2">
    <source>
        <dbReference type="Proteomes" id="UP001497480"/>
    </source>
</evidence>
<sequence length="152" mass="17019">MHLQLLHIHIPHQLRNQIFLVNPSTRFFQRATVLYLEPSCNATKIINNRINNYSFSTLMDFLLFEKKDSNEPLYTIHECGFSGIEENSCIFYIFWCCGAARRAAATASIPVFNAGDGPGQHPAQEKVVLAPPIKLRQEPIVACIQGPTACGT</sequence>
<name>A0AAV1XSD7_LUPLU</name>
<dbReference type="AlphaFoldDB" id="A0AAV1XSD7"/>
<organism evidence="1 2">
    <name type="scientific">Lupinus luteus</name>
    <name type="common">European yellow lupine</name>
    <dbReference type="NCBI Taxonomy" id="3873"/>
    <lineage>
        <taxon>Eukaryota</taxon>
        <taxon>Viridiplantae</taxon>
        <taxon>Streptophyta</taxon>
        <taxon>Embryophyta</taxon>
        <taxon>Tracheophyta</taxon>
        <taxon>Spermatophyta</taxon>
        <taxon>Magnoliopsida</taxon>
        <taxon>eudicotyledons</taxon>
        <taxon>Gunneridae</taxon>
        <taxon>Pentapetalae</taxon>
        <taxon>rosids</taxon>
        <taxon>fabids</taxon>
        <taxon>Fabales</taxon>
        <taxon>Fabaceae</taxon>
        <taxon>Papilionoideae</taxon>
        <taxon>50 kb inversion clade</taxon>
        <taxon>genistoids sensu lato</taxon>
        <taxon>core genistoids</taxon>
        <taxon>Genisteae</taxon>
        <taxon>Lupinus</taxon>
    </lineage>
</organism>